<dbReference type="Pfam" id="PF00271">
    <property type="entry name" value="Helicase_C"/>
    <property type="match status" value="1"/>
</dbReference>
<dbReference type="RefSeq" id="WP_139495216.1">
    <property type="nucleotide sequence ID" value="NZ_CAWORL010000018.1"/>
</dbReference>
<keyword evidence="1 5" id="KW-0067">ATP-binding</keyword>
<keyword evidence="1 5" id="KW-0547">Nucleotide-binding</keyword>
<dbReference type="GO" id="GO:0005524">
    <property type="term" value="F:ATP binding"/>
    <property type="evidence" value="ECO:0007669"/>
    <property type="project" value="InterPro"/>
</dbReference>
<reference evidence="5" key="2">
    <citation type="journal article" date="2019" name="PLoS ONE">
        <title>Identification and characterization of putative Aeromonas spp. T3SS effectors.</title>
        <authorList>
            <person name="Rangel L.T."/>
            <person name="Marden J."/>
            <person name="Colston S."/>
            <person name="Setubal J.C."/>
            <person name="Graf J."/>
            <person name="Gogarten J.P."/>
        </authorList>
    </citation>
    <scope>NUCLEOTIDE SEQUENCE</scope>
    <source>
        <strain evidence="5">BAQ071013-135</strain>
    </source>
</reference>
<dbReference type="PROSITE" id="PS51194">
    <property type="entry name" value="HELICASE_CTER"/>
    <property type="match status" value="1"/>
</dbReference>
<dbReference type="SUPFAM" id="SSF53335">
    <property type="entry name" value="S-adenosyl-L-methionine-dependent methyltransferases"/>
    <property type="match status" value="1"/>
</dbReference>
<keyword evidence="2" id="KW-0175">Coiled coil</keyword>
<dbReference type="PANTHER" id="PTHR41313:SF1">
    <property type="entry name" value="DNA METHYLASE ADENINE-SPECIFIC DOMAIN-CONTAINING PROTEIN"/>
    <property type="match status" value="1"/>
</dbReference>
<dbReference type="Pfam" id="PF00176">
    <property type="entry name" value="SNF2-rel_dom"/>
    <property type="match status" value="1"/>
</dbReference>
<keyword evidence="1 5" id="KW-0378">Hydrolase</keyword>
<dbReference type="Proteomes" id="UP000796104">
    <property type="component" value="Unassembled WGS sequence"/>
</dbReference>
<dbReference type="InterPro" id="IPR027417">
    <property type="entry name" value="P-loop_NTPase"/>
</dbReference>
<dbReference type="GO" id="GO:0004386">
    <property type="term" value="F:helicase activity"/>
    <property type="evidence" value="ECO:0007669"/>
    <property type="project" value="UniProtKB-KW"/>
</dbReference>
<dbReference type="PANTHER" id="PTHR41313">
    <property type="entry name" value="ADENINE-SPECIFIC METHYLTRANSFERASE"/>
    <property type="match status" value="1"/>
</dbReference>
<evidence type="ECO:0000256" key="1">
    <source>
        <dbReference type="ARBA" id="ARBA00022806"/>
    </source>
</evidence>
<organism evidence="5 6">
    <name type="scientific">Aeromonas veronii</name>
    <dbReference type="NCBI Taxonomy" id="654"/>
    <lineage>
        <taxon>Bacteria</taxon>
        <taxon>Pseudomonadati</taxon>
        <taxon>Pseudomonadota</taxon>
        <taxon>Gammaproteobacteria</taxon>
        <taxon>Aeromonadales</taxon>
        <taxon>Aeromonadaceae</taxon>
        <taxon>Aeromonas</taxon>
    </lineage>
</organism>
<reference evidence="5" key="1">
    <citation type="submission" date="2017-10" db="EMBL/GenBank/DDBJ databases">
        <authorList>
            <person name="Colston S.M."/>
            <person name="Graf J."/>
        </authorList>
    </citation>
    <scope>NUCLEOTIDE SEQUENCE</scope>
    <source>
        <strain evidence="5">BAQ071013-135</strain>
    </source>
</reference>
<dbReference type="InterPro" id="IPR052933">
    <property type="entry name" value="DNA_Protect_Modify"/>
</dbReference>
<evidence type="ECO:0000256" key="3">
    <source>
        <dbReference type="SAM" id="MobiDB-lite"/>
    </source>
</evidence>
<dbReference type="InterPro" id="IPR029063">
    <property type="entry name" value="SAM-dependent_MTases_sf"/>
</dbReference>
<evidence type="ECO:0000256" key="2">
    <source>
        <dbReference type="SAM" id="Coils"/>
    </source>
</evidence>
<keyword evidence="1 5" id="KW-0347">Helicase</keyword>
<dbReference type="InterPro" id="IPR014001">
    <property type="entry name" value="Helicase_ATP-bd"/>
</dbReference>
<protein>
    <submittedName>
        <fullName evidence="5">Helicase SNF2</fullName>
    </submittedName>
</protein>
<feature type="coiled-coil region" evidence="2">
    <location>
        <begin position="1593"/>
        <end position="1687"/>
    </location>
</feature>
<feature type="domain" description="Helicase C-terminal" evidence="4">
    <location>
        <begin position="1358"/>
        <end position="1530"/>
    </location>
</feature>
<evidence type="ECO:0000313" key="5">
    <source>
        <dbReference type="EMBL" id="TND52016.1"/>
    </source>
</evidence>
<feature type="compositionally biased region" description="Basic and acidic residues" evidence="3">
    <location>
        <begin position="2108"/>
        <end position="2121"/>
    </location>
</feature>
<gene>
    <name evidence="5" type="ORF">CF123_18025</name>
</gene>
<dbReference type="Gene3D" id="3.40.50.150">
    <property type="entry name" value="Vaccinia Virus protein VP39"/>
    <property type="match status" value="1"/>
</dbReference>
<dbReference type="SMART" id="SM00487">
    <property type="entry name" value="DEXDc"/>
    <property type="match status" value="1"/>
</dbReference>
<sequence length="2220" mass="246217">MQRTKVASAIADVVAAGSVASILASLDKALLPAAPVEFGLTKTHGVDIGKARLAANQAALEVLARVTADPSSITEADKDALRKYSGKGGIGGSIDEYYTPQYVAEGVWDMMAAQGAGPGNYLEPSAGIGVFNGTKPAGAIMTASELDATSSQINQLLHPEDHVRHAAFEQLASETEDNTWDGAVGNVPFGDTRGMNGAHDPEYSHIKYVDQYFITRMIDKVKPGALISVVVPPRIISRASWSKWRHSISLKAEFLGAHRLPSGTFDANGTDTVTDILLLRKHPADMAELINSRKSSDLKAANVLWDTWIKGKWFESAEGRRFIMGEQTTTGTGRFARMVVEKGNLTNQGIKERLAQRFDSRIDWAALELAEPSSPTYAEGDERQINGRWHRLTAGEWELIKPAGGDGDEISQETYGAASVSQLRSVLSDNPQAVLELTLPQIMAVERDYPRFLDQRVHEAIKLAKMADPKHRERIIRGTLIGDRIRTMAAVFTETGKFPVEEAAQIRSLISNEIARFGVAAADKTLATLKTGNAAGAWQAFYAATDPTGELSDLLQGKADRGNVRAYDDEDAYQVVSFLFGQLGLNPVDLDDFAEHYNGSVPMTLEALAKVDGVAITPDGMLAPMDRATSGDVAKKSDRLLLAMVSGTDQAIIDNYQRQLAEIDRKRPHTGVDAIDMTMLGRWLPRRYVSEFLRSQGYAGLRYGKVITVDGEMELDESYDGEDGTWYGYDSDGQGGKLKGRSNEQFERQLEHYLNDLPVRGAGLEGAAVHMSRIKSLEEQFGTWLRQHDDCESLVKLYNDTFNGYVPPEHSDAPLELTGLNAELTPFDYQNQAVRRLSEDGRGILGFGTGLGKTTTALLLDAYNKQNGRSKRSAVVVPKAVEENWYHEAVATYGRAYVDQNMLFVGIEPVRNKDGDVEQTQVLDDEGEIKLNKHGQPLTRDKLRTLSGDEVITRINMIPHTAKGTVLISKERFATLPLRAETVIDHVDTMMAAGLRSGLIEGEAKNYREAKKKEKFKEKHSDTGTKKAMNLPYFEDCGFDSVIVDEGHNYRNTYEVGRQASQLAHLPKPKSAQTAMDMQMKMAWLQRKYEGRGCYMLTATPTVNSPVDVFNMLSHIITPEEWGKYGIADVNDFIKVFGETDNVMVQKLSGEVESRQGLIGFRNLSGLRSLFHRYVNFKTAKDVSKTVTIPDLEEENVAVDMSERQQQIYEELRQRAERLSNGEQDKDEPKDAVFAIIADMDRVCTDMDLYDKTMTFLVPAEHATALRDLVNDLPEKVTRRVAATATTTDDTDDYADGSGSVTLTYTASAQITHEGNTLRLVVSDAYEAEVVKRLAKFGIKDTDVSHPMTPKYARLVANVKASYEAGGKQLIFVEDKRQHNKLRRLLAHHLDITPQQIGIINADTVDGKSDMKGADGKKLKDVEPIAAAYNEGRFRLLICNKKAEVGVNLHHGTTDIHHLTLPWTPASIKQRNGRGARVGAKQSKVRVWYYLGKGSFDEWRLETLKRKATWQDEILTVGGAERARNEDASDSADMGMLLAPDPEERQRRIEEAQRKAKERVEAAARKRANIDLHNYLKAQHDAATDVGALDAELAELRQEVPTLAATIEKTRERAERNSEEAATSSYSMKRFYQENAKEARKELAKLTSEYKVKSARLDGAERRKARLTKANDTIKRLRGEVERAIDTGSIQVSRDVLDHGAEFMTDGKTMIRKGRYYTLITGALVEVVSLQFDTKTFSGKLLYTAEKFASSKIGTVETYSLNFAREECSHTTDEIKLLQRLMQTVMIGQVASLMTEAQFVQHMRAKRIDLGQSAGLLVRDGDSFAETAFYQLKLPKDADRVIYPNPSDTEKARLAKWLLEDRSRMREYGQANAHIKAIFGDSYKLAIEEGYGKNAPAGVINQWAADTRAKFEALPEIIEEWQQIKAGVKTRLAYTWDNFASKEIPSEWDNRTAFSKAADTVREAISNEIAKEREIQDAREAVRLGARIVWAKANLTDDKRAARLVWLRDHKTAATGFYAFEIIDKKQAPEGCPYVLEDGRFDLAAAVTDLAAIGAVELGSVTKQSTLSALLQDGQRKLGRYDCPLNAWIEARERARMEAEKAAMPVPEPEKPSPEELEKAEAATSAANTDDKIVSGVTIRVISMPASVKINRYRKADMSPGSIALHDPQGKSGRLFAVKDTLKSLYGAKFAVDASEECPDAWWFVPASTPIDNLINILGG</sequence>
<dbReference type="Gene3D" id="3.40.50.300">
    <property type="entry name" value="P-loop containing nucleotide triphosphate hydrolases"/>
    <property type="match status" value="2"/>
</dbReference>
<accession>A0AAX2UP30</accession>
<dbReference type="SUPFAM" id="SSF52540">
    <property type="entry name" value="P-loop containing nucleoside triphosphate hydrolases"/>
    <property type="match status" value="2"/>
</dbReference>
<proteinExistence type="predicted"/>
<feature type="region of interest" description="Disordered" evidence="3">
    <location>
        <begin position="2102"/>
        <end position="2125"/>
    </location>
</feature>
<comment type="caution">
    <text evidence="5">The sequence shown here is derived from an EMBL/GenBank/DDBJ whole genome shotgun (WGS) entry which is preliminary data.</text>
</comment>
<dbReference type="EMBL" id="PDXJ01000025">
    <property type="protein sequence ID" value="TND52016.1"/>
    <property type="molecule type" value="Genomic_DNA"/>
</dbReference>
<dbReference type="InterPro" id="IPR001650">
    <property type="entry name" value="Helicase_C-like"/>
</dbReference>
<dbReference type="InterPro" id="IPR000330">
    <property type="entry name" value="SNF2_N"/>
</dbReference>
<name>A0AAX2UP30_AERVE</name>
<evidence type="ECO:0000259" key="4">
    <source>
        <dbReference type="PROSITE" id="PS51194"/>
    </source>
</evidence>
<evidence type="ECO:0000313" key="6">
    <source>
        <dbReference type="Proteomes" id="UP000796104"/>
    </source>
</evidence>